<proteinExistence type="predicted"/>
<dbReference type="EMBL" id="UYJE01001588">
    <property type="protein sequence ID" value="VDI03364.1"/>
    <property type="molecule type" value="Genomic_DNA"/>
</dbReference>
<dbReference type="Proteomes" id="UP000596742">
    <property type="component" value="Unassembled WGS sequence"/>
</dbReference>
<evidence type="ECO:0008006" key="3">
    <source>
        <dbReference type="Google" id="ProtNLM"/>
    </source>
</evidence>
<gene>
    <name evidence="1" type="ORF">MGAL_10B050751</name>
</gene>
<dbReference type="OrthoDB" id="10057678at2759"/>
<evidence type="ECO:0000313" key="2">
    <source>
        <dbReference type="Proteomes" id="UP000596742"/>
    </source>
</evidence>
<protein>
    <recommendedName>
        <fullName evidence="3">Integrase zinc-binding domain-containing protein</fullName>
    </recommendedName>
</protein>
<dbReference type="PANTHER" id="PTHR47331">
    <property type="entry name" value="PHD-TYPE DOMAIN-CONTAINING PROTEIN"/>
    <property type="match status" value="1"/>
</dbReference>
<organism evidence="1 2">
    <name type="scientific">Mytilus galloprovincialis</name>
    <name type="common">Mediterranean mussel</name>
    <dbReference type="NCBI Taxonomy" id="29158"/>
    <lineage>
        <taxon>Eukaryota</taxon>
        <taxon>Metazoa</taxon>
        <taxon>Spiralia</taxon>
        <taxon>Lophotrochozoa</taxon>
        <taxon>Mollusca</taxon>
        <taxon>Bivalvia</taxon>
        <taxon>Autobranchia</taxon>
        <taxon>Pteriomorphia</taxon>
        <taxon>Mytilida</taxon>
        <taxon>Mytiloidea</taxon>
        <taxon>Mytilidae</taxon>
        <taxon>Mytilinae</taxon>
        <taxon>Mytilus</taxon>
    </lineage>
</organism>
<comment type="caution">
    <text evidence="1">The sequence shown here is derived from an EMBL/GenBank/DDBJ whole genome shotgun (WGS) entry which is preliminary data.</text>
</comment>
<dbReference type="InterPro" id="IPR036397">
    <property type="entry name" value="RNaseH_sf"/>
</dbReference>
<dbReference type="AlphaFoldDB" id="A0A8B6CCB6"/>
<dbReference type="Gene3D" id="3.30.420.10">
    <property type="entry name" value="Ribonuclease H-like superfamily/Ribonuclease H"/>
    <property type="match status" value="1"/>
</dbReference>
<accession>A0A8B6CCB6</accession>
<dbReference type="PANTHER" id="PTHR47331:SF6">
    <property type="entry name" value="DOUBLECORTIN DOMAIN-CONTAINING PROTEIN"/>
    <property type="match status" value="1"/>
</dbReference>
<evidence type="ECO:0000313" key="1">
    <source>
        <dbReference type="EMBL" id="VDI03364.1"/>
    </source>
</evidence>
<keyword evidence="2" id="KW-1185">Reference proteome</keyword>
<sequence>MLRIGGRIQNSNVPDIEKHPILLSGRHHIALLIVRHYHELSHHQGRHITEGSIRSAGFWITGLKSLVSSVISKCVKCRILRGSLCTQKMAMLPPDRLEPGPPFTNVGVDCFDPWEVLARRTRGGHANSKRWATMFTCLTTKSCSCRRVIEELSSSSFIIALKRFTAIRGPVSHFRYDRTNFVGSIKELGYKQSTSRMVE</sequence>
<dbReference type="GO" id="GO:0003676">
    <property type="term" value="F:nucleic acid binding"/>
    <property type="evidence" value="ECO:0007669"/>
    <property type="project" value="InterPro"/>
</dbReference>
<dbReference type="Gene3D" id="1.10.340.70">
    <property type="match status" value="1"/>
</dbReference>
<reference evidence="1" key="1">
    <citation type="submission" date="2018-11" db="EMBL/GenBank/DDBJ databases">
        <authorList>
            <person name="Alioto T."/>
            <person name="Alioto T."/>
        </authorList>
    </citation>
    <scope>NUCLEOTIDE SEQUENCE</scope>
</reference>
<name>A0A8B6CCB6_MYTGA</name>